<evidence type="ECO:0000256" key="4">
    <source>
        <dbReference type="ARBA" id="ARBA00023239"/>
    </source>
</evidence>
<dbReference type="RefSeq" id="XP_022256406.1">
    <property type="nucleotide sequence ID" value="XM_022400698.1"/>
</dbReference>
<evidence type="ECO:0000313" key="16">
    <source>
        <dbReference type="RefSeq" id="XP_022256402.1"/>
    </source>
</evidence>
<evidence type="ECO:0000256" key="5">
    <source>
        <dbReference type="ARBA" id="ARBA00036343"/>
    </source>
</evidence>
<protein>
    <recommendedName>
        <fullName evidence="8">Ethylmalonyl-CoA decarboxylase</fullName>
        <ecNumber evidence="7">4.1.1.94</ecNumber>
    </recommendedName>
    <alternativeName>
        <fullName evidence="10">Enoyl-CoA hydratase domain-containing protein 1</fullName>
    </alternativeName>
    <alternativeName>
        <fullName evidence="9">Methylmalonyl-CoA decarboxylase</fullName>
    </alternativeName>
</protein>
<sequence length="305" mass="32980">MVLWHLVRKSVFGGIRTGFVPGFCYSGQTWRCCHEGAVLLEDIRKEMAGYTGGQVDLTKDESTGVATITLNNPDRRNALSGHMMVQLADAVSNLEEWKSGKGVLLCANGSFFCSGGDLNTIRKINNPEGGLRMSIFVHDTLSRLQNLPMISVAVVQGKALGGGAELTLSCDFRLMTSEAKLQFVQAKMGVTPGWRGGTRLVHLVGPAKALQLLVSCEKLSAHDCLQAGLASAILDTGHDPQRQALNWLLKNTAGSTEVIRATKMVVANAQSLPLEESLKRERLIFSTVWGGPANIAALQENIKHR</sequence>
<dbReference type="Pfam" id="PF00378">
    <property type="entry name" value="ECH_1"/>
    <property type="match status" value="1"/>
</dbReference>
<evidence type="ECO:0000256" key="3">
    <source>
        <dbReference type="ARBA" id="ARBA00022490"/>
    </source>
</evidence>
<dbReference type="CDD" id="cd06558">
    <property type="entry name" value="crotonase-like"/>
    <property type="match status" value="1"/>
</dbReference>
<dbReference type="Proteomes" id="UP000694941">
    <property type="component" value="Unplaced"/>
</dbReference>
<evidence type="ECO:0000256" key="12">
    <source>
        <dbReference type="ARBA" id="ARBA00056546"/>
    </source>
</evidence>
<evidence type="ECO:0000256" key="2">
    <source>
        <dbReference type="ARBA" id="ARBA00005254"/>
    </source>
</evidence>
<dbReference type="PANTHER" id="PTHR11941:SF27">
    <property type="entry name" value="ETHYLMALONYL-COA DECARBOXYLASE"/>
    <property type="match status" value="1"/>
</dbReference>
<evidence type="ECO:0000256" key="10">
    <source>
        <dbReference type="ARBA" id="ARBA00042182"/>
    </source>
</evidence>
<evidence type="ECO:0000256" key="9">
    <source>
        <dbReference type="ARBA" id="ARBA00042052"/>
    </source>
</evidence>
<dbReference type="RefSeq" id="XP_022256405.1">
    <property type="nucleotide sequence ID" value="XM_022400697.1"/>
</dbReference>
<evidence type="ECO:0000313" key="19">
    <source>
        <dbReference type="RefSeq" id="XP_022256405.1"/>
    </source>
</evidence>
<name>A0ABM1TKJ9_LIMPO</name>
<evidence type="ECO:0000313" key="17">
    <source>
        <dbReference type="RefSeq" id="XP_022256403.1"/>
    </source>
</evidence>
<dbReference type="Gene3D" id="3.90.226.10">
    <property type="entry name" value="2-enoyl-CoA Hydratase, Chain A, domain 1"/>
    <property type="match status" value="1"/>
</dbReference>
<comment type="catalytic activity">
    <reaction evidence="11">
        <text>(S)-methylmalonyl-CoA + H(+) = propanoyl-CoA + CO2</text>
        <dbReference type="Rhea" id="RHEA:61340"/>
        <dbReference type="ChEBI" id="CHEBI:15378"/>
        <dbReference type="ChEBI" id="CHEBI:16526"/>
        <dbReference type="ChEBI" id="CHEBI:57327"/>
        <dbReference type="ChEBI" id="CHEBI:57392"/>
        <dbReference type="EC" id="4.1.1.94"/>
    </reaction>
    <physiologicalReaction direction="left-to-right" evidence="11">
        <dbReference type="Rhea" id="RHEA:61341"/>
    </physiologicalReaction>
</comment>
<reference evidence="15 16" key="1">
    <citation type="submission" date="2025-05" db="UniProtKB">
        <authorList>
            <consortium name="RefSeq"/>
        </authorList>
    </citation>
    <scope>IDENTIFICATION</scope>
    <source>
        <tissue evidence="15 16">Muscle</tissue>
    </source>
</reference>
<comment type="similarity">
    <text evidence="2 13">Belongs to the enoyl-CoA hydratase/isomerase family.</text>
</comment>
<evidence type="ECO:0000256" key="6">
    <source>
        <dbReference type="ARBA" id="ARBA00036541"/>
    </source>
</evidence>
<dbReference type="InterPro" id="IPR001753">
    <property type="entry name" value="Enoyl-CoA_hydra/iso"/>
</dbReference>
<dbReference type="RefSeq" id="XP_022256404.1">
    <property type="nucleotide sequence ID" value="XM_022400696.1"/>
</dbReference>
<evidence type="ECO:0000256" key="7">
    <source>
        <dbReference type="ARBA" id="ARBA00038883"/>
    </source>
</evidence>
<comment type="catalytic activity">
    <reaction evidence="6">
        <text>(2R)-ethylmalonyl-CoA + H(+) = butanoyl-CoA + CO2</text>
        <dbReference type="Rhea" id="RHEA:59540"/>
        <dbReference type="ChEBI" id="CHEBI:15378"/>
        <dbReference type="ChEBI" id="CHEBI:16526"/>
        <dbReference type="ChEBI" id="CHEBI:57371"/>
        <dbReference type="ChEBI" id="CHEBI:85316"/>
        <dbReference type="EC" id="4.1.1.94"/>
    </reaction>
    <physiologicalReaction direction="left-to-right" evidence="6">
        <dbReference type="Rhea" id="RHEA:59541"/>
    </physiologicalReaction>
</comment>
<dbReference type="RefSeq" id="XP_022256402.1">
    <property type="nucleotide sequence ID" value="XM_022400694.1"/>
</dbReference>
<dbReference type="PANTHER" id="PTHR11941">
    <property type="entry name" value="ENOYL-COA HYDRATASE-RELATED"/>
    <property type="match status" value="1"/>
</dbReference>
<dbReference type="RefSeq" id="XP_013788169.1">
    <property type="nucleotide sequence ID" value="XM_013932715.2"/>
</dbReference>
<dbReference type="EC" id="4.1.1.94" evidence="7"/>
<evidence type="ECO:0000313" key="14">
    <source>
        <dbReference type="Proteomes" id="UP000694941"/>
    </source>
</evidence>
<keyword evidence="14" id="KW-1185">Reference proteome</keyword>
<dbReference type="GeneID" id="106472084"/>
<dbReference type="InterPro" id="IPR029045">
    <property type="entry name" value="ClpP/crotonase-like_dom_sf"/>
</dbReference>
<organism evidence="14 19">
    <name type="scientific">Limulus polyphemus</name>
    <name type="common">Atlantic horseshoe crab</name>
    <dbReference type="NCBI Taxonomy" id="6850"/>
    <lineage>
        <taxon>Eukaryota</taxon>
        <taxon>Metazoa</taxon>
        <taxon>Ecdysozoa</taxon>
        <taxon>Arthropoda</taxon>
        <taxon>Chelicerata</taxon>
        <taxon>Merostomata</taxon>
        <taxon>Xiphosura</taxon>
        <taxon>Limulidae</taxon>
        <taxon>Limulus</taxon>
    </lineage>
</organism>
<dbReference type="RefSeq" id="XP_022256403.1">
    <property type="nucleotide sequence ID" value="XM_022400695.1"/>
</dbReference>
<dbReference type="SUPFAM" id="SSF52096">
    <property type="entry name" value="ClpP/crotonase"/>
    <property type="match status" value="1"/>
</dbReference>
<comment type="catalytic activity">
    <reaction evidence="5">
        <text>(2S)-ethylmalonyl-CoA + H(+) = butanoyl-CoA + CO2</text>
        <dbReference type="Rhea" id="RHEA:32131"/>
        <dbReference type="ChEBI" id="CHEBI:15378"/>
        <dbReference type="ChEBI" id="CHEBI:16526"/>
        <dbReference type="ChEBI" id="CHEBI:57371"/>
        <dbReference type="ChEBI" id="CHEBI:60909"/>
        <dbReference type="EC" id="4.1.1.94"/>
    </reaction>
    <physiologicalReaction direction="left-to-right" evidence="5">
        <dbReference type="Rhea" id="RHEA:32132"/>
    </physiologicalReaction>
</comment>
<keyword evidence="3" id="KW-0963">Cytoplasm</keyword>
<dbReference type="PROSITE" id="PS00166">
    <property type="entry name" value="ENOYL_COA_HYDRATASE"/>
    <property type="match status" value="1"/>
</dbReference>
<evidence type="ECO:0000313" key="20">
    <source>
        <dbReference type="RefSeq" id="XP_022256406.1"/>
    </source>
</evidence>
<evidence type="ECO:0000256" key="8">
    <source>
        <dbReference type="ARBA" id="ARBA00039903"/>
    </source>
</evidence>
<evidence type="ECO:0000313" key="18">
    <source>
        <dbReference type="RefSeq" id="XP_022256404.1"/>
    </source>
</evidence>
<keyword evidence="4" id="KW-0456">Lyase</keyword>
<evidence type="ECO:0000256" key="1">
    <source>
        <dbReference type="ARBA" id="ARBA00004514"/>
    </source>
</evidence>
<proteinExistence type="inferred from homology"/>
<accession>A0ABM1TKJ9</accession>
<comment type="subcellular location">
    <subcellularLocation>
        <location evidence="1">Cytoplasm</location>
        <location evidence="1">Cytosol</location>
    </subcellularLocation>
</comment>
<dbReference type="InterPro" id="IPR018376">
    <property type="entry name" value="Enoyl-CoA_hyd/isom_CS"/>
</dbReference>
<evidence type="ECO:0000256" key="11">
    <source>
        <dbReference type="ARBA" id="ARBA00047446"/>
    </source>
</evidence>
<evidence type="ECO:0000256" key="13">
    <source>
        <dbReference type="RuleBase" id="RU003707"/>
    </source>
</evidence>
<evidence type="ECO:0000313" key="15">
    <source>
        <dbReference type="RefSeq" id="XP_013788169.1"/>
    </source>
</evidence>
<gene>
    <name evidence="15 16 17 18 19 20" type="primary">LOC106472084</name>
</gene>
<comment type="function">
    <text evidence="12">Decarboxylates ethylmalonyl-CoA, a potentially toxic metabolite, to form butyryl-CoA, suggesting it might be involved in metabolite proofreading. Acts preferentially on (S)-ethylmalonyl-CoA but also has some activity on the (R)-isomer. Also has methylmalonyl-CoA decarboxylase activity at lower level.</text>
</comment>